<dbReference type="Pfam" id="PF13424">
    <property type="entry name" value="TPR_12"/>
    <property type="match status" value="1"/>
</dbReference>
<proteinExistence type="predicted"/>
<name>A0A9Q9RQK0_FUSFU</name>
<accession>A0A9Q9RQK0</accession>
<protein>
    <submittedName>
        <fullName evidence="1">Uncharacterized protein</fullName>
    </submittedName>
</protein>
<dbReference type="Gene3D" id="1.25.40.10">
    <property type="entry name" value="Tetratricopeptide repeat domain"/>
    <property type="match status" value="1"/>
</dbReference>
<evidence type="ECO:0000313" key="1">
    <source>
        <dbReference type="EMBL" id="VTT73801.1"/>
    </source>
</evidence>
<reference evidence="1" key="1">
    <citation type="submission" date="2019-05" db="EMBL/GenBank/DDBJ databases">
        <authorList>
            <person name="Piombo E."/>
        </authorList>
    </citation>
    <scope>NUCLEOTIDE SEQUENCE</scope>
    <source>
        <strain evidence="1">C2S</strain>
    </source>
</reference>
<dbReference type="AlphaFoldDB" id="A0A9Q9RQK0"/>
<comment type="caution">
    <text evidence="1">The sequence shown here is derived from an EMBL/GenBank/DDBJ whole genome shotgun (WGS) entry which is preliminary data.</text>
</comment>
<dbReference type="Proteomes" id="UP000760494">
    <property type="component" value="Unassembled WGS sequence"/>
</dbReference>
<evidence type="ECO:0000313" key="2">
    <source>
        <dbReference type="Proteomes" id="UP000760494"/>
    </source>
</evidence>
<sequence>MNNLALILSNMEEWKLIEKVLGKEYLSTLNSISNLTLEAREKVLGKKHLDTLNSMNNLVLMLRKMAKYEEAEKMHRKTGMHEEAR</sequence>
<dbReference type="EMBL" id="CABFJX010000371">
    <property type="protein sequence ID" value="VTT73801.1"/>
    <property type="molecule type" value="Genomic_DNA"/>
</dbReference>
<organism evidence="1 2">
    <name type="scientific">Fusarium fujikuroi</name>
    <name type="common">Bakanae and foot rot disease fungus</name>
    <name type="synonym">Gibberella fujikuroi</name>
    <dbReference type="NCBI Taxonomy" id="5127"/>
    <lineage>
        <taxon>Eukaryota</taxon>
        <taxon>Fungi</taxon>
        <taxon>Dikarya</taxon>
        <taxon>Ascomycota</taxon>
        <taxon>Pezizomycotina</taxon>
        <taxon>Sordariomycetes</taxon>
        <taxon>Hypocreomycetidae</taxon>
        <taxon>Hypocreales</taxon>
        <taxon>Nectriaceae</taxon>
        <taxon>Fusarium</taxon>
        <taxon>Fusarium fujikuroi species complex</taxon>
    </lineage>
</organism>
<dbReference type="InterPro" id="IPR011990">
    <property type="entry name" value="TPR-like_helical_dom_sf"/>
</dbReference>
<gene>
    <name evidence="1" type="ORF">C2S_9269</name>
</gene>